<keyword evidence="5" id="KW-0805">Transcription regulation</keyword>
<dbReference type="SUPFAM" id="SSF47459">
    <property type="entry name" value="HLH, helix-loop-helix DNA-binding domain"/>
    <property type="match status" value="1"/>
</dbReference>
<dbReference type="PROSITE" id="PS50888">
    <property type="entry name" value="BHLH"/>
    <property type="match status" value="1"/>
</dbReference>
<dbReference type="InterPro" id="IPR003650">
    <property type="entry name" value="Orange_dom"/>
</dbReference>
<proteinExistence type="inferred from homology"/>
<dbReference type="Gene3D" id="6.10.250.980">
    <property type="match status" value="1"/>
</dbReference>
<dbReference type="PROSITE" id="PS51054">
    <property type="entry name" value="ORANGE"/>
    <property type="match status" value="1"/>
</dbReference>
<evidence type="ECO:0000256" key="1">
    <source>
        <dbReference type="ARBA" id="ARBA00004123"/>
    </source>
</evidence>
<comment type="similarity">
    <text evidence="9">Belongs to the HEY family.</text>
</comment>
<evidence type="ECO:0000256" key="5">
    <source>
        <dbReference type="ARBA" id="ARBA00023015"/>
    </source>
</evidence>
<dbReference type="InterPro" id="IPR011598">
    <property type="entry name" value="bHLH_dom"/>
</dbReference>
<keyword evidence="6" id="KW-0238">DNA-binding</keyword>
<organism evidence="13 14">
    <name type="scientific">Ranatra chinensis</name>
    <dbReference type="NCBI Taxonomy" id="642074"/>
    <lineage>
        <taxon>Eukaryota</taxon>
        <taxon>Metazoa</taxon>
        <taxon>Ecdysozoa</taxon>
        <taxon>Arthropoda</taxon>
        <taxon>Hexapoda</taxon>
        <taxon>Insecta</taxon>
        <taxon>Pterygota</taxon>
        <taxon>Neoptera</taxon>
        <taxon>Paraneoptera</taxon>
        <taxon>Hemiptera</taxon>
        <taxon>Heteroptera</taxon>
        <taxon>Panheteroptera</taxon>
        <taxon>Nepomorpha</taxon>
        <taxon>Nepidae</taxon>
        <taxon>Ranatrinae</taxon>
        <taxon>Ranatra</taxon>
    </lineage>
</organism>
<feature type="region of interest" description="Disordered" evidence="10">
    <location>
        <begin position="201"/>
        <end position="294"/>
    </location>
</feature>
<feature type="compositionally biased region" description="Pro residues" evidence="10">
    <location>
        <begin position="17"/>
        <end position="26"/>
    </location>
</feature>
<dbReference type="Pfam" id="PF07527">
    <property type="entry name" value="Hairy_orange"/>
    <property type="match status" value="1"/>
</dbReference>
<evidence type="ECO:0000256" key="2">
    <source>
        <dbReference type="ARBA" id="ARBA00022473"/>
    </source>
</evidence>
<dbReference type="InterPro" id="IPR050370">
    <property type="entry name" value="HES_HEY"/>
</dbReference>
<comment type="caution">
    <text evidence="13">The sequence shown here is derived from an EMBL/GenBank/DDBJ whole genome shotgun (WGS) entry which is preliminary data.</text>
</comment>
<evidence type="ECO:0000256" key="9">
    <source>
        <dbReference type="ARBA" id="ARBA00038262"/>
    </source>
</evidence>
<evidence type="ECO:0000256" key="7">
    <source>
        <dbReference type="ARBA" id="ARBA00023163"/>
    </source>
</evidence>
<dbReference type="Proteomes" id="UP001558652">
    <property type="component" value="Unassembled WGS sequence"/>
</dbReference>
<dbReference type="PANTHER" id="PTHR10985">
    <property type="entry name" value="BASIC HELIX-LOOP-HELIX TRANSCRIPTION FACTOR, HES-RELATED"/>
    <property type="match status" value="1"/>
</dbReference>
<dbReference type="SMART" id="SM00511">
    <property type="entry name" value="ORANGE"/>
    <property type="match status" value="1"/>
</dbReference>
<protein>
    <recommendedName>
        <fullName evidence="15">Hairy/enhancer-of-split related with YRPW motif protein</fullName>
    </recommendedName>
</protein>
<dbReference type="AlphaFoldDB" id="A0ABD0Y9J0"/>
<evidence type="ECO:0000313" key="14">
    <source>
        <dbReference type="Proteomes" id="UP001558652"/>
    </source>
</evidence>
<keyword evidence="7" id="KW-0804">Transcription</keyword>
<feature type="compositionally biased region" description="Low complexity" evidence="10">
    <location>
        <begin position="217"/>
        <end position="235"/>
    </location>
</feature>
<dbReference type="Pfam" id="PF00010">
    <property type="entry name" value="HLH"/>
    <property type="match status" value="1"/>
</dbReference>
<evidence type="ECO:0000259" key="11">
    <source>
        <dbReference type="PROSITE" id="PS50888"/>
    </source>
</evidence>
<dbReference type="Gene3D" id="4.10.280.10">
    <property type="entry name" value="Helix-loop-helix DNA-binding domain"/>
    <property type="match status" value="1"/>
</dbReference>
<name>A0ABD0Y9J0_9HEMI</name>
<dbReference type="GO" id="GO:0003677">
    <property type="term" value="F:DNA binding"/>
    <property type="evidence" value="ECO:0007669"/>
    <property type="project" value="UniProtKB-KW"/>
</dbReference>
<feature type="compositionally biased region" description="Polar residues" evidence="10">
    <location>
        <begin position="274"/>
        <end position="283"/>
    </location>
</feature>
<feature type="domain" description="BHLH" evidence="11">
    <location>
        <begin position="77"/>
        <end position="132"/>
    </location>
</feature>
<feature type="domain" description="Orange" evidence="12">
    <location>
        <begin position="151"/>
        <end position="187"/>
    </location>
</feature>
<evidence type="ECO:0000256" key="8">
    <source>
        <dbReference type="ARBA" id="ARBA00023242"/>
    </source>
</evidence>
<gene>
    <name evidence="13" type="ORF">AAG570_005943</name>
</gene>
<sequence>MGHHQPEHLHWGYGPWAPAPPPPPPHLQQLQPLQPQGPPPLKRPHSESDDCDDAFSEESNKDRCSSPGEADSCQMLSRKKRRGIIEKRRRDRINTSLLELRRLVPTAFEKQGSAKLEKAEILQMTVEHLKSLHAKGTEGLGYDPSKLAMDYHSIGFRECAAEVARYLVTVEGLDLQDPLRLRLMSHLQCFAAQRELAKQPAPCWPAPSQEYQQQHDTSASSNNSSFETSTTSCESGASSPNETSSGVPPPSGYHHLEHPHHQGYHTPYHPPDQSYHSPVTSQKPYRPWGAELAY</sequence>
<feature type="compositionally biased region" description="Basic and acidic residues" evidence="10">
    <location>
        <begin position="1"/>
        <end position="10"/>
    </location>
</feature>
<dbReference type="InterPro" id="IPR036638">
    <property type="entry name" value="HLH_DNA-bd_sf"/>
</dbReference>
<evidence type="ECO:0000256" key="6">
    <source>
        <dbReference type="ARBA" id="ARBA00023125"/>
    </source>
</evidence>
<reference evidence="13 14" key="1">
    <citation type="submission" date="2024-07" db="EMBL/GenBank/DDBJ databases">
        <title>Chromosome-level genome assembly of the water stick insect Ranatra chinensis (Heteroptera: Nepidae).</title>
        <authorList>
            <person name="Liu X."/>
        </authorList>
    </citation>
    <scope>NUCLEOTIDE SEQUENCE [LARGE SCALE GENOMIC DNA]</scope>
    <source>
        <strain evidence="13">Cailab_2021Rc</strain>
        <tissue evidence="13">Muscle</tissue>
    </source>
</reference>
<keyword evidence="2" id="KW-0217">Developmental protein</keyword>
<evidence type="ECO:0000259" key="12">
    <source>
        <dbReference type="PROSITE" id="PS51054"/>
    </source>
</evidence>
<dbReference type="GO" id="GO:0005634">
    <property type="term" value="C:nucleus"/>
    <property type="evidence" value="ECO:0007669"/>
    <property type="project" value="UniProtKB-SubCell"/>
</dbReference>
<comment type="subcellular location">
    <subcellularLocation>
        <location evidence="1">Nucleus</location>
    </subcellularLocation>
</comment>
<dbReference type="FunFam" id="4.10.280.10:FF:000012">
    <property type="entry name" value="hairy/enhancer-of-split related with YRPW motif protein 1"/>
    <property type="match status" value="1"/>
</dbReference>
<feature type="compositionally biased region" description="Polar residues" evidence="10">
    <location>
        <begin position="236"/>
        <end position="246"/>
    </location>
</feature>
<keyword evidence="3" id="KW-0678">Repressor</keyword>
<dbReference type="EMBL" id="JBFDAA010000019">
    <property type="protein sequence ID" value="KAL1115653.1"/>
    <property type="molecule type" value="Genomic_DNA"/>
</dbReference>
<dbReference type="SUPFAM" id="SSF158457">
    <property type="entry name" value="Orange domain-like"/>
    <property type="match status" value="1"/>
</dbReference>
<keyword evidence="8" id="KW-0539">Nucleus</keyword>
<keyword evidence="4" id="KW-0914">Notch signaling pathway</keyword>
<evidence type="ECO:0000313" key="13">
    <source>
        <dbReference type="EMBL" id="KAL1115653.1"/>
    </source>
</evidence>
<keyword evidence="14" id="KW-1185">Reference proteome</keyword>
<evidence type="ECO:0000256" key="3">
    <source>
        <dbReference type="ARBA" id="ARBA00022491"/>
    </source>
</evidence>
<accession>A0ABD0Y9J0</accession>
<evidence type="ECO:0008006" key="15">
    <source>
        <dbReference type="Google" id="ProtNLM"/>
    </source>
</evidence>
<dbReference type="GO" id="GO:0007219">
    <property type="term" value="P:Notch signaling pathway"/>
    <property type="evidence" value="ECO:0007669"/>
    <property type="project" value="UniProtKB-KW"/>
</dbReference>
<feature type="region of interest" description="Disordered" evidence="10">
    <location>
        <begin position="1"/>
        <end position="73"/>
    </location>
</feature>
<evidence type="ECO:0000256" key="10">
    <source>
        <dbReference type="SAM" id="MobiDB-lite"/>
    </source>
</evidence>
<dbReference type="GO" id="GO:0032502">
    <property type="term" value="P:developmental process"/>
    <property type="evidence" value="ECO:0007669"/>
    <property type="project" value="UniProtKB-ARBA"/>
</dbReference>
<dbReference type="SMART" id="SM00353">
    <property type="entry name" value="HLH"/>
    <property type="match status" value="1"/>
</dbReference>
<evidence type="ECO:0000256" key="4">
    <source>
        <dbReference type="ARBA" id="ARBA00022976"/>
    </source>
</evidence>